<dbReference type="RefSeq" id="WP_066662375.1">
    <property type="nucleotide sequence ID" value="NZ_CBCSCL010000007.1"/>
</dbReference>
<proteinExistence type="inferred from homology"/>
<evidence type="ECO:0000256" key="1">
    <source>
        <dbReference type="ARBA" id="ARBA00004141"/>
    </source>
</evidence>
<dbReference type="KEGG" id="bfz:BAU07_21750"/>
<feature type="transmembrane region" description="Helical" evidence="7">
    <location>
        <begin position="201"/>
        <end position="224"/>
    </location>
</feature>
<dbReference type="GO" id="GO:0016020">
    <property type="term" value="C:membrane"/>
    <property type="evidence" value="ECO:0007669"/>
    <property type="project" value="UniProtKB-SubCell"/>
</dbReference>
<dbReference type="PANTHER" id="PTHR31272:SF9">
    <property type="entry name" value="BLL1027 PROTEIN"/>
    <property type="match status" value="1"/>
</dbReference>
<comment type="subcellular location">
    <subcellularLocation>
        <location evidence="1">Membrane</location>
        <topology evidence="1">Multi-pass membrane protein</topology>
    </subcellularLocation>
</comment>
<evidence type="ECO:0000259" key="8">
    <source>
        <dbReference type="Pfam" id="PF02683"/>
    </source>
</evidence>
<dbReference type="OrthoDB" id="9811352at2"/>
<feature type="transmembrane region" description="Helical" evidence="7">
    <location>
        <begin position="160"/>
        <end position="180"/>
    </location>
</feature>
<sequence length="229" mass="24008">MDFIDPPIALLAGVLTIASPCVLPLLPVVLGTSVERAGRARPLFIVSGFVLAFAALGVALSLLSQSAAFAHETVRGVSTALLALFGLLRIWPRPYDWLAARLGGSLQRLTLPRGADMGGNAGGFVLGMSLGAVWTPCAGPVLASILILVAKAQDTAHSGLLLFLFALGAGIPMLGIAYGGRFIAARVRRIARYSGRLQQGFGVLLILTAVAIHFQYDVLAYAWIAGLFQ</sequence>
<dbReference type="InterPro" id="IPR003834">
    <property type="entry name" value="Cyt_c_assmbl_TM_dom"/>
</dbReference>
<dbReference type="InterPro" id="IPR051790">
    <property type="entry name" value="Cytochrome_c-biogenesis_DsbD"/>
</dbReference>
<feature type="domain" description="Cytochrome C biogenesis protein transmembrane" evidence="8">
    <location>
        <begin position="9"/>
        <end position="212"/>
    </location>
</feature>
<reference evidence="9 10" key="1">
    <citation type="submission" date="2016-06" db="EMBL/GenBank/DDBJ databases">
        <title>Complete genome sequences of Bordetella bronchialis and Bordetella flabilis.</title>
        <authorList>
            <person name="LiPuma J.J."/>
            <person name="Spilker T."/>
        </authorList>
    </citation>
    <scope>NUCLEOTIDE SEQUENCE [LARGE SCALE GENOMIC DNA]</scope>
    <source>
        <strain evidence="9 10">AU10664</strain>
    </source>
</reference>
<accession>A0A193GJE6</accession>
<keyword evidence="6 7" id="KW-0472">Membrane</keyword>
<dbReference type="AlphaFoldDB" id="A0A193GJE6"/>
<dbReference type="Proteomes" id="UP000091926">
    <property type="component" value="Chromosome"/>
</dbReference>
<feature type="transmembrane region" description="Helical" evidence="7">
    <location>
        <begin position="74"/>
        <end position="91"/>
    </location>
</feature>
<feature type="transmembrane region" description="Helical" evidence="7">
    <location>
        <begin position="42"/>
        <end position="62"/>
    </location>
</feature>
<evidence type="ECO:0000256" key="4">
    <source>
        <dbReference type="ARBA" id="ARBA00022748"/>
    </source>
</evidence>
<evidence type="ECO:0000256" key="2">
    <source>
        <dbReference type="ARBA" id="ARBA00006143"/>
    </source>
</evidence>
<protein>
    <submittedName>
        <fullName evidence="9">Cytochrome C biogenesis protein</fullName>
    </submittedName>
</protein>
<evidence type="ECO:0000256" key="5">
    <source>
        <dbReference type="ARBA" id="ARBA00022989"/>
    </source>
</evidence>
<dbReference type="PANTHER" id="PTHR31272">
    <property type="entry name" value="CYTOCHROME C-TYPE BIOGENESIS PROTEIN HI_1454-RELATED"/>
    <property type="match status" value="1"/>
</dbReference>
<evidence type="ECO:0000256" key="3">
    <source>
        <dbReference type="ARBA" id="ARBA00022692"/>
    </source>
</evidence>
<dbReference type="GO" id="GO:0017004">
    <property type="term" value="P:cytochrome complex assembly"/>
    <property type="evidence" value="ECO:0007669"/>
    <property type="project" value="UniProtKB-KW"/>
</dbReference>
<evidence type="ECO:0000313" key="9">
    <source>
        <dbReference type="EMBL" id="ANN79394.1"/>
    </source>
</evidence>
<evidence type="ECO:0000256" key="6">
    <source>
        <dbReference type="ARBA" id="ARBA00023136"/>
    </source>
</evidence>
<organism evidence="9 10">
    <name type="scientific">Bordetella flabilis</name>
    <dbReference type="NCBI Taxonomy" id="463014"/>
    <lineage>
        <taxon>Bacteria</taxon>
        <taxon>Pseudomonadati</taxon>
        <taxon>Pseudomonadota</taxon>
        <taxon>Betaproteobacteria</taxon>
        <taxon>Burkholderiales</taxon>
        <taxon>Alcaligenaceae</taxon>
        <taxon>Bordetella</taxon>
    </lineage>
</organism>
<evidence type="ECO:0000313" key="10">
    <source>
        <dbReference type="Proteomes" id="UP000091926"/>
    </source>
</evidence>
<dbReference type="Pfam" id="PF02683">
    <property type="entry name" value="DsbD_TM"/>
    <property type="match status" value="1"/>
</dbReference>
<gene>
    <name evidence="9" type="ORF">BAU07_21750</name>
</gene>
<keyword evidence="5 7" id="KW-1133">Transmembrane helix</keyword>
<keyword evidence="4" id="KW-0201">Cytochrome c-type biogenesis</keyword>
<feature type="transmembrane region" description="Helical" evidence="7">
    <location>
        <begin position="6"/>
        <end position="30"/>
    </location>
</feature>
<keyword evidence="10" id="KW-1185">Reference proteome</keyword>
<comment type="similarity">
    <text evidence="2">Belongs to the DsbD family.</text>
</comment>
<keyword evidence="3 7" id="KW-0812">Transmembrane</keyword>
<feature type="transmembrane region" description="Helical" evidence="7">
    <location>
        <begin position="123"/>
        <end position="148"/>
    </location>
</feature>
<dbReference type="STRING" id="463014.BAU07_21750"/>
<evidence type="ECO:0000256" key="7">
    <source>
        <dbReference type="SAM" id="Phobius"/>
    </source>
</evidence>
<name>A0A193GJE6_9BORD</name>
<dbReference type="EMBL" id="CP016172">
    <property type="protein sequence ID" value="ANN79394.1"/>
    <property type="molecule type" value="Genomic_DNA"/>
</dbReference>